<proteinExistence type="predicted"/>
<name>A0ABR9RLN5_9FIRM</name>
<dbReference type="Gene3D" id="3.40.50.300">
    <property type="entry name" value="P-loop containing nucleotide triphosphate hydrolases"/>
    <property type="match status" value="1"/>
</dbReference>
<dbReference type="NCBIfam" id="TIGR04066">
    <property type="entry name" value="nat_prod_clost"/>
    <property type="match status" value="1"/>
</dbReference>
<dbReference type="EMBL" id="JADCKL010000011">
    <property type="protein sequence ID" value="MBE5063882.1"/>
    <property type="molecule type" value="Genomic_DNA"/>
</dbReference>
<reference evidence="1 2" key="1">
    <citation type="submission" date="2020-10" db="EMBL/GenBank/DDBJ databases">
        <title>ChiBAC.</title>
        <authorList>
            <person name="Zenner C."/>
            <person name="Hitch T.C.A."/>
            <person name="Clavel T."/>
        </authorList>
    </citation>
    <scope>NUCLEOTIDE SEQUENCE [LARGE SCALE GENOMIC DNA]</scope>
    <source>
        <strain evidence="1 2">DSM 108991</strain>
    </source>
</reference>
<dbReference type="InterPro" id="IPR027417">
    <property type="entry name" value="P-loop_NTPase"/>
</dbReference>
<comment type="caution">
    <text evidence="1">The sequence shown here is derived from an EMBL/GenBank/DDBJ whole genome shotgun (WGS) entry which is preliminary data.</text>
</comment>
<evidence type="ECO:0000313" key="1">
    <source>
        <dbReference type="EMBL" id="MBE5063882.1"/>
    </source>
</evidence>
<dbReference type="RefSeq" id="WP_226395293.1">
    <property type="nucleotide sequence ID" value="NZ_JADCKL010000011.1"/>
</dbReference>
<sequence>MKKKLLIFPFAYCNREIVMYRKYMEEYTLVAAVVQNKAELDQVIEKSKKFENILITEKFEDALSICDAVLFLESDNMSISASIYKNYIRKAECSGKEVLFSNKCLKSLDVSVVMESILYQKGDSDRFQLPENTYIKYIDIPVIGVMGLGNFCNKFCTEIEISSFFRGKGYRVIHFGSKDFNGVIGEKRYPAFLFNQGYSVTQRILQWNQYLFELCEREKPDLLILGMPGAIMPLNNKILNEFGEIPFIISNGIRIDVGVLCSYFYEKVDQKYLSEYKNYCKYKLNCDVKWICVSNSSCRFNPDSEESVLEYLHYEPEIADKMVVEAGSGEKINLFNVLNESKREEMLQQLYNELTENVSAF</sequence>
<gene>
    <name evidence="1" type="ORF">INF30_11525</name>
</gene>
<keyword evidence="2" id="KW-1185">Reference proteome</keyword>
<evidence type="ECO:0000313" key="2">
    <source>
        <dbReference type="Proteomes" id="UP000758652"/>
    </source>
</evidence>
<protein>
    <submittedName>
        <fullName evidence="1">TIGR04066 family peptide maturation system protein</fullName>
    </submittedName>
</protein>
<organism evidence="1 2">
    <name type="scientific">Claveliimonas monacensis</name>
    <dbReference type="NCBI Taxonomy" id="2779351"/>
    <lineage>
        <taxon>Bacteria</taxon>
        <taxon>Bacillati</taxon>
        <taxon>Bacillota</taxon>
        <taxon>Clostridia</taxon>
        <taxon>Lachnospirales</taxon>
        <taxon>Lachnospiraceae</taxon>
        <taxon>Claveliimonas</taxon>
    </lineage>
</organism>
<dbReference type="InterPro" id="IPR023823">
    <property type="entry name" value="CHP04066_peptide_maturation"/>
</dbReference>
<accession>A0ABR9RLN5</accession>
<dbReference type="Proteomes" id="UP000758652">
    <property type="component" value="Unassembled WGS sequence"/>
</dbReference>